<feature type="disulfide bond" evidence="1">
    <location>
        <begin position="26"/>
        <end position="35"/>
    </location>
</feature>
<keyword evidence="2" id="KW-0812">Transmembrane</keyword>
<dbReference type="SMART" id="SM00181">
    <property type="entry name" value="EGF"/>
    <property type="match status" value="1"/>
</dbReference>
<organism evidence="4 5">
    <name type="scientific">Oikopleura dioica</name>
    <name type="common">Tunicate</name>
    <dbReference type="NCBI Taxonomy" id="34765"/>
    <lineage>
        <taxon>Eukaryota</taxon>
        <taxon>Metazoa</taxon>
        <taxon>Chordata</taxon>
        <taxon>Tunicata</taxon>
        <taxon>Appendicularia</taxon>
        <taxon>Copelata</taxon>
        <taxon>Oikopleuridae</taxon>
        <taxon>Oikopleura</taxon>
    </lineage>
</organism>
<dbReference type="SUPFAM" id="SSF57196">
    <property type="entry name" value="EGF/Laminin"/>
    <property type="match status" value="1"/>
</dbReference>
<keyword evidence="1" id="KW-0245">EGF-like domain</keyword>
<dbReference type="Gene3D" id="2.10.25.10">
    <property type="entry name" value="Laminin"/>
    <property type="match status" value="1"/>
</dbReference>
<proteinExistence type="predicted"/>
<sequence>MSGCERECLNNGLCEGPFHGRYMCNCATGYTGDTCQLVSWDHHEVPLWFTKEMNERNDVLEAENDLLTGLCIFMGFGFMIMICVSIFVYRRYQAAAVSYHHQENAIIRNFSKSSMENSEHETVFIPSAKTAGTD</sequence>
<feature type="transmembrane region" description="Helical" evidence="2">
    <location>
        <begin position="66"/>
        <end position="89"/>
    </location>
</feature>
<keyword evidence="2" id="KW-1133">Transmembrane helix</keyword>
<keyword evidence="1" id="KW-1015">Disulfide bond</keyword>
<feature type="domain" description="EGF-like" evidence="3">
    <location>
        <begin position="1"/>
        <end position="36"/>
    </location>
</feature>
<reference evidence="4 5" key="1">
    <citation type="submission" date="2021-04" db="EMBL/GenBank/DDBJ databases">
        <authorList>
            <person name="Bliznina A."/>
        </authorList>
    </citation>
    <scope>NUCLEOTIDE SEQUENCE [LARGE SCALE GENOMIC DNA]</scope>
</reference>
<dbReference type="InterPro" id="IPR000742">
    <property type="entry name" value="EGF"/>
</dbReference>
<comment type="caution">
    <text evidence="1">Lacks conserved residue(s) required for the propagation of feature annotation.</text>
</comment>
<evidence type="ECO:0000313" key="4">
    <source>
        <dbReference type="EMBL" id="CAG5079442.1"/>
    </source>
</evidence>
<evidence type="ECO:0000313" key="5">
    <source>
        <dbReference type="Proteomes" id="UP001158576"/>
    </source>
</evidence>
<evidence type="ECO:0000256" key="1">
    <source>
        <dbReference type="PROSITE-ProRule" id="PRU00076"/>
    </source>
</evidence>
<dbReference type="PROSITE" id="PS50026">
    <property type="entry name" value="EGF_3"/>
    <property type="match status" value="1"/>
</dbReference>
<accession>A0ABN7RNZ3</accession>
<keyword evidence="5" id="KW-1185">Reference proteome</keyword>
<protein>
    <submittedName>
        <fullName evidence="4">Oidioi.mRNA.OKI2018_I69.PAR.g9255.t1.cds</fullName>
    </submittedName>
</protein>
<dbReference type="Proteomes" id="UP001158576">
    <property type="component" value="Chromosome PAR"/>
</dbReference>
<evidence type="ECO:0000259" key="3">
    <source>
        <dbReference type="PROSITE" id="PS50026"/>
    </source>
</evidence>
<dbReference type="CDD" id="cd00054">
    <property type="entry name" value="EGF_CA"/>
    <property type="match status" value="1"/>
</dbReference>
<gene>
    <name evidence="4" type="ORF">OKIOD_LOCUS813</name>
</gene>
<name>A0ABN7RNZ3_OIKDI</name>
<dbReference type="EMBL" id="OU015568">
    <property type="protein sequence ID" value="CAG5079442.1"/>
    <property type="molecule type" value="Genomic_DNA"/>
</dbReference>
<evidence type="ECO:0000256" key="2">
    <source>
        <dbReference type="SAM" id="Phobius"/>
    </source>
</evidence>
<dbReference type="PROSITE" id="PS00022">
    <property type="entry name" value="EGF_1"/>
    <property type="match status" value="1"/>
</dbReference>
<feature type="disulfide bond" evidence="1">
    <location>
        <begin position="4"/>
        <end position="14"/>
    </location>
</feature>
<dbReference type="PROSITE" id="PS01186">
    <property type="entry name" value="EGF_2"/>
    <property type="match status" value="1"/>
</dbReference>
<keyword evidence="2" id="KW-0472">Membrane</keyword>